<dbReference type="PANTHER" id="PTHR48022">
    <property type="entry name" value="PLASTIDIC GLUCOSE TRANSPORTER 4"/>
    <property type="match status" value="1"/>
</dbReference>
<evidence type="ECO:0000313" key="10">
    <source>
        <dbReference type="EMBL" id="KAK8077271.1"/>
    </source>
</evidence>
<dbReference type="Gene3D" id="1.20.1250.20">
    <property type="entry name" value="MFS general substrate transporter like domains"/>
    <property type="match status" value="1"/>
</dbReference>
<feature type="transmembrane region" description="Helical" evidence="8">
    <location>
        <begin position="25"/>
        <end position="47"/>
    </location>
</feature>
<keyword evidence="3" id="KW-0813">Transport</keyword>
<feature type="transmembrane region" description="Helical" evidence="8">
    <location>
        <begin position="67"/>
        <end position="89"/>
    </location>
</feature>
<feature type="compositionally biased region" description="Gly residues" evidence="7">
    <location>
        <begin position="573"/>
        <end position="584"/>
    </location>
</feature>
<feature type="transmembrane region" description="Helical" evidence="8">
    <location>
        <begin position="101"/>
        <end position="118"/>
    </location>
</feature>
<dbReference type="SUPFAM" id="SSF103473">
    <property type="entry name" value="MFS general substrate transporter"/>
    <property type="match status" value="1"/>
</dbReference>
<evidence type="ECO:0000313" key="11">
    <source>
        <dbReference type="Proteomes" id="UP001446871"/>
    </source>
</evidence>
<keyword evidence="5 8" id="KW-1133">Transmembrane helix</keyword>
<feature type="compositionally biased region" description="Low complexity" evidence="7">
    <location>
        <begin position="242"/>
        <end position="253"/>
    </location>
</feature>
<dbReference type="Pfam" id="PF00083">
    <property type="entry name" value="Sugar_tr"/>
    <property type="match status" value="2"/>
</dbReference>
<dbReference type="EMBL" id="JAQQWM010000002">
    <property type="protein sequence ID" value="KAK8077271.1"/>
    <property type="molecule type" value="Genomic_DNA"/>
</dbReference>
<dbReference type="PROSITE" id="PS50850">
    <property type="entry name" value="MFS"/>
    <property type="match status" value="1"/>
</dbReference>
<organism evidence="10 11">
    <name type="scientific">Apiospora saccharicola</name>
    <dbReference type="NCBI Taxonomy" id="335842"/>
    <lineage>
        <taxon>Eukaryota</taxon>
        <taxon>Fungi</taxon>
        <taxon>Dikarya</taxon>
        <taxon>Ascomycota</taxon>
        <taxon>Pezizomycotina</taxon>
        <taxon>Sordariomycetes</taxon>
        <taxon>Xylariomycetidae</taxon>
        <taxon>Amphisphaeriales</taxon>
        <taxon>Apiosporaceae</taxon>
        <taxon>Apiospora</taxon>
    </lineage>
</organism>
<protein>
    <recommendedName>
        <fullName evidence="9">Major facilitator superfamily (MFS) profile domain-containing protein</fullName>
    </recommendedName>
</protein>
<comment type="similarity">
    <text evidence="2">Belongs to the major facilitator superfamily. Sugar transporter (TC 2.A.1.1) family.</text>
</comment>
<feature type="region of interest" description="Disordered" evidence="7">
    <location>
        <begin position="237"/>
        <end position="270"/>
    </location>
</feature>
<proteinExistence type="inferred from homology"/>
<dbReference type="PRINTS" id="PR00171">
    <property type="entry name" value="SUGRTRNSPORT"/>
</dbReference>
<evidence type="ECO:0000256" key="3">
    <source>
        <dbReference type="ARBA" id="ARBA00022448"/>
    </source>
</evidence>
<evidence type="ECO:0000256" key="7">
    <source>
        <dbReference type="SAM" id="MobiDB-lite"/>
    </source>
</evidence>
<feature type="transmembrane region" description="Helical" evidence="8">
    <location>
        <begin position="157"/>
        <end position="180"/>
    </location>
</feature>
<keyword evidence="4 8" id="KW-0812">Transmembrane</keyword>
<dbReference type="InterPro" id="IPR005828">
    <property type="entry name" value="MFS_sugar_transport-like"/>
</dbReference>
<feature type="transmembrane region" description="Helical" evidence="8">
    <location>
        <begin position="124"/>
        <end position="145"/>
    </location>
</feature>
<feature type="transmembrane region" description="Helical" evidence="8">
    <location>
        <begin position="192"/>
        <end position="212"/>
    </location>
</feature>
<dbReference type="PROSITE" id="PS00216">
    <property type="entry name" value="SUGAR_TRANSPORT_1"/>
    <property type="match status" value="1"/>
</dbReference>
<feature type="transmembrane region" description="Helical" evidence="8">
    <location>
        <begin position="438"/>
        <end position="462"/>
    </location>
</feature>
<keyword evidence="11" id="KW-1185">Reference proteome</keyword>
<comment type="subcellular location">
    <subcellularLocation>
        <location evidence="1">Membrane</location>
        <topology evidence="1">Multi-pass membrane protein</topology>
    </subcellularLocation>
</comment>
<evidence type="ECO:0000256" key="2">
    <source>
        <dbReference type="ARBA" id="ARBA00010992"/>
    </source>
</evidence>
<dbReference type="InterPro" id="IPR003663">
    <property type="entry name" value="Sugar/inositol_transpt"/>
</dbReference>
<dbReference type="InterPro" id="IPR005829">
    <property type="entry name" value="Sugar_transporter_CS"/>
</dbReference>
<dbReference type="PROSITE" id="PS00217">
    <property type="entry name" value="SUGAR_TRANSPORT_2"/>
    <property type="match status" value="1"/>
</dbReference>
<gene>
    <name evidence="10" type="ORF">PG996_003441</name>
</gene>
<evidence type="ECO:0000256" key="8">
    <source>
        <dbReference type="SAM" id="Phobius"/>
    </source>
</evidence>
<dbReference type="InterPro" id="IPR050360">
    <property type="entry name" value="MFS_Sugar_Transporters"/>
</dbReference>
<dbReference type="InterPro" id="IPR020846">
    <property type="entry name" value="MFS_dom"/>
</dbReference>
<feature type="transmembrane region" description="Helical" evidence="8">
    <location>
        <begin position="503"/>
        <end position="524"/>
    </location>
</feature>
<feature type="non-terminal residue" evidence="10">
    <location>
        <position position="1"/>
    </location>
</feature>
<feature type="domain" description="Major facilitator superfamily (MFS) profile" evidence="9">
    <location>
        <begin position="29"/>
        <end position="528"/>
    </location>
</feature>
<keyword evidence="6 8" id="KW-0472">Membrane</keyword>
<dbReference type="InterPro" id="IPR036259">
    <property type="entry name" value="MFS_trans_sf"/>
</dbReference>
<dbReference type="PANTHER" id="PTHR48022:SF26">
    <property type="entry name" value="MAJOR FACILITATOR SUPERFAMILY (MFS) PROFILE DOMAIN-CONTAINING PROTEIN-RELATED"/>
    <property type="match status" value="1"/>
</dbReference>
<evidence type="ECO:0000256" key="4">
    <source>
        <dbReference type="ARBA" id="ARBA00022692"/>
    </source>
</evidence>
<evidence type="ECO:0000256" key="1">
    <source>
        <dbReference type="ARBA" id="ARBA00004141"/>
    </source>
</evidence>
<reference evidence="10 11" key="1">
    <citation type="submission" date="2023-01" db="EMBL/GenBank/DDBJ databases">
        <title>Analysis of 21 Apiospora genomes using comparative genomics revels a genus with tremendous synthesis potential of carbohydrate active enzymes and secondary metabolites.</title>
        <authorList>
            <person name="Sorensen T."/>
        </authorList>
    </citation>
    <scope>NUCLEOTIDE SEQUENCE [LARGE SCALE GENOMIC DNA]</scope>
    <source>
        <strain evidence="10 11">CBS 83171</strain>
    </source>
</reference>
<feature type="transmembrane region" description="Helical" evidence="8">
    <location>
        <begin position="376"/>
        <end position="396"/>
    </location>
</feature>
<feature type="region of interest" description="Disordered" evidence="7">
    <location>
        <begin position="568"/>
        <end position="603"/>
    </location>
</feature>
<accession>A0ABR1W3X1</accession>
<evidence type="ECO:0000259" key="9">
    <source>
        <dbReference type="PROSITE" id="PS50850"/>
    </source>
</evidence>
<sequence length="603" mass="65427">KPAGVMTVAVPPPSRKRERLNGNSLIAIITLVDAVSSCWFGYCQGVFAGVLVSQDFQRLFPQTSNASISGIVTSCFLLGAFFGAIAAFILGDKLGRKRTIALGHTLNLAGAVLQFTSWHLPQLILGRVVNGVGMGMTSTISPVYLAECARSHLRGRLLVVGASSNVSCFCLANWISYGMYFHDHGAGGAMQWRFPLAFQLVFAAVLPLLTCVPESPRWLLLVDRDEEALRVIAQISGGRAGGSPSSPTSAGESSESDENEGGRQQPSEEDPLVVAEYRSIKTAIRLERESRVPLIDVICHRDQTQNFRRLLLACGTQFMQQFSGINALGQSTSLHFTFTPLSPTLYVDSIISLDTGFYFPTLLHENVGFNEQMSRLLTAVSGTIYLVAAFGSLFVIDRVGRRKLMLNGAVGMSVCHLIAALCLKAGEDDSAKTKTMGNVTVAMFVLYHVFFSPTWGGVPWVYSAEINSLGWRSRGAAAATGTNWLMAFVVVQFTKAGVDNLRWAFYLIFAAFCLCFAPVVFCFYPETSNRTLEDMDQIFIRNPSVWVCGINEMTQRARPQALIEAETERIASDGGGSDDVGSGSGTAEPTTMVRVTTEGKKSS</sequence>
<name>A0ABR1W3X1_9PEZI</name>
<evidence type="ECO:0000256" key="6">
    <source>
        <dbReference type="ARBA" id="ARBA00023136"/>
    </source>
</evidence>
<evidence type="ECO:0000256" key="5">
    <source>
        <dbReference type="ARBA" id="ARBA00022989"/>
    </source>
</evidence>
<comment type="caution">
    <text evidence="10">The sequence shown here is derived from an EMBL/GenBank/DDBJ whole genome shotgun (WGS) entry which is preliminary data.</text>
</comment>
<dbReference type="Proteomes" id="UP001446871">
    <property type="component" value="Unassembled WGS sequence"/>
</dbReference>